<dbReference type="PANTHER" id="PTHR43553:SF24">
    <property type="entry name" value="ENERGY-COUPLING FACTOR TRANSPORTER ATP-BINDING PROTEIN ECFA1"/>
    <property type="match status" value="1"/>
</dbReference>
<dbReference type="InterPro" id="IPR003593">
    <property type="entry name" value="AAA+_ATPase"/>
</dbReference>
<dbReference type="GO" id="GO:0016887">
    <property type="term" value="F:ATP hydrolysis activity"/>
    <property type="evidence" value="ECO:0007669"/>
    <property type="project" value="InterPro"/>
</dbReference>
<dbReference type="PROSITE" id="PS00211">
    <property type="entry name" value="ABC_TRANSPORTER_1"/>
    <property type="match status" value="1"/>
</dbReference>
<dbReference type="InterPro" id="IPR027417">
    <property type="entry name" value="P-loop_NTPase"/>
</dbReference>
<dbReference type="GO" id="GO:0042626">
    <property type="term" value="F:ATPase-coupled transmembrane transporter activity"/>
    <property type="evidence" value="ECO:0007669"/>
    <property type="project" value="TreeGrafter"/>
</dbReference>
<dbReference type="AlphaFoldDB" id="A0A368X6H4"/>
<evidence type="ECO:0000259" key="9">
    <source>
        <dbReference type="PROSITE" id="PS50893"/>
    </source>
</evidence>
<dbReference type="InterPro" id="IPR050095">
    <property type="entry name" value="ECF_ABC_transporter_ATP-bd"/>
</dbReference>
<keyword evidence="5" id="KW-0547">Nucleotide-binding</keyword>
<evidence type="ECO:0000256" key="1">
    <source>
        <dbReference type="ARBA" id="ARBA00004202"/>
    </source>
</evidence>
<dbReference type="InterPro" id="IPR015856">
    <property type="entry name" value="ABC_transpr_CbiO/EcfA_su"/>
</dbReference>
<dbReference type="PROSITE" id="PS50893">
    <property type="entry name" value="ABC_TRANSPORTER_2"/>
    <property type="match status" value="1"/>
</dbReference>
<protein>
    <submittedName>
        <fullName evidence="10">Energy-coupling factor transport system ATP-binding protein</fullName>
    </submittedName>
</protein>
<dbReference type="NCBIfam" id="NF010167">
    <property type="entry name" value="PRK13648.1"/>
    <property type="match status" value="1"/>
</dbReference>
<evidence type="ECO:0000313" key="10">
    <source>
        <dbReference type="EMBL" id="RCW63543.1"/>
    </source>
</evidence>
<dbReference type="SMART" id="SM00382">
    <property type="entry name" value="AAA"/>
    <property type="match status" value="1"/>
</dbReference>
<dbReference type="SUPFAM" id="SSF52540">
    <property type="entry name" value="P-loop containing nucleoside triphosphate hydrolases"/>
    <property type="match status" value="1"/>
</dbReference>
<accession>A0A368X6H4</accession>
<dbReference type="InterPro" id="IPR003439">
    <property type="entry name" value="ABC_transporter-like_ATP-bd"/>
</dbReference>
<dbReference type="EMBL" id="QPJJ01000017">
    <property type="protein sequence ID" value="RCW63543.1"/>
    <property type="molecule type" value="Genomic_DNA"/>
</dbReference>
<evidence type="ECO:0000313" key="11">
    <source>
        <dbReference type="Proteomes" id="UP000252585"/>
    </source>
</evidence>
<evidence type="ECO:0000256" key="3">
    <source>
        <dbReference type="ARBA" id="ARBA00022448"/>
    </source>
</evidence>
<dbReference type="NCBIfam" id="TIGR04520">
    <property type="entry name" value="ECF_ATPase_1"/>
    <property type="match status" value="1"/>
</dbReference>
<gene>
    <name evidence="10" type="ORF">DFR57_11719</name>
</gene>
<keyword evidence="3" id="KW-0813">Transport</keyword>
<evidence type="ECO:0000256" key="6">
    <source>
        <dbReference type="ARBA" id="ARBA00022840"/>
    </source>
</evidence>
<dbReference type="CDD" id="cd03225">
    <property type="entry name" value="ABC_cobalt_CbiO_domain1"/>
    <property type="match status" value="1"/>
</dbReference>
<evidence type="ECO:0000256" key="8">
    <source>
        <dbReference type="ARBA" id="ARBA00023136"/>
    </source>
</evidence>
<evidence type="ECO:0000256" key="4">
    <source>
        <dbReference type="ARBA" id="ARBA00022475"/>
    </source>
</evidence>
<dbReference type="Gene3D" id="3.40.50.300">
    <property type="entry name" value="P-loop containing nucleotide triphosphate hydrolases"/>
    <property type="match status" value="1"/>
</dbReference>
<organism evidence="10 11">
    <name type="scientific">Saliterribacillus persicus</name>
    <dbReference type="NCBI Taxonomy" id="930114"/>
    <lineage>
        <taxon>Bacteria</taxon>
        <taxon>Bacillati</taxon>
        <taxon>Bacillota</taxon>
        <taxon>Bacilli</taxon>
        <taxon>Bacillales</taxon>
        <taxon>Bacillaceae</taxon>
        <taxon>Saliterribacillus</taxon>
    </lineage>
</organism>
<dbReference type="Proteomes" id="UP000252585">
    <property type="component" value="Unassembled WGS sequence"/>
</dbReference>
<keyword evidence="11" id="KW-1185">Reference proteome</keyword>
<keyword evidence="4" id="KW-1003">Cell membrane</keyword>
<sequence length="282" mass="32148">MKYMNNYAVEFNNVSFRYHEDEPWILKDVSFKIEANKTTAIIGHNGSGKSTIAKLMNGLLLPEHGQIYIYGTRVEEESIWDIRREVGMVFQNPDNQFVGTTVKDDVAFGLENRGIPRLDMQKRIDETLKAVGMIDYLLHEPYRLSGGQKQRVAIASVMAITPSILILDEATSMLDPLGRKEILETVQHLRKKDNLSLIMISHEVNEMIKADYVIVMEDGKVSIEGTPKTIFSSEDRVKEVGLDIPLVTEFALSLKRHGMELESNPLTHEELLETLWTYHLKT</sequence>
<evidence type="ECO:0000256" key="2">
    <source>
        <dbReference type="ARBA" id="ARBA00005417"/>
    </source>
</evidence>
<dbReference type="Pfam" id="PF00005">
    <property type="entry name" value="ABC_tran"/>
    <property type="match status" value="1"/>
</dbReference>
<name>A0A368X6H4_9BACI</name>
<dbReference type="GO" id="GO:0043190">
    <property type="term" value="C:ATP-binding cassette (ABC) transporter complex"/>
    <property type="evidence" value="ECO:0007669"/>
    <property type="project" value="TreeGrafter"/>
</dbReference>
<proteinExistence type="inferred from homology"/>
<keyword evidence="6 10" id="KW-0067">ATP-binding</keyword>
<keyword evidence="7" id="KW-1278">Translocase</keyword>
<comment type="subcellular location">
    <subcellularLocation>
        <location evidence="1">Cell membrane</location>
        <topology evidence="1">Peripheral membrane protein</topology>
    </subcellularLocation>
</comment>
<comment type="similarity">
    <text evidence="2">Belongs to the ABC transporter superfamily.</text>
</comment>
<feature type="domain" description="ABC transporter" evidence="9">
    <location>
        <begin position="9"/>
        <end position="243"/>
    </location>
</feature>
<evidence type="ECO:0000256" key="5">
    <source>
        <dbReference type="ARBA" id="ARBA00022741"/>
    </source>
</evidence>
<keyword evidence="8" id="KW-0472">Membrane</keyword>
<dbReference type="FunFam" id="3.40.50.300:FF:000224">
    <property type="entry name" value="Energy-coupling factor transporter ATP-binding protein EcfA"/>
    <property type="match status" value="1"/>
</dbReference>
<dbReference type="InterPro" id="IPR017871">
    <property type="entry name" value="ABC_transporter-like_CS"/>
</dbReference>
<dbReference type="GO" id="GO:0015087">
    <property type="term" value="F:cobalt ion transmembrane transporter activity"/>
    <property type="evidence" value="ECO:0007669"/>
    <property type="project" value="UniProtKB-ARBA"/>
</dbReference>
<dbReference type="PANTHER" id="PTHR43553">
    <property type="entry name" value="HEAVY METAL TRANSPORTER"/>
    <property type="match status" value="1"/>
</dbReference>
<evidence type="ECO:0000256" key="7">
    <source>
        <dbReference type="ARBA" id="ARBA00022967"/>
    </source>
</evidence>
<reference evidence="10 11" key="1">
    <citation type="submission" date="2018-07" db="EMBL/GenBank/DDBJ databases">
        <title>Genomic Encyclopedia of Type Strains, Phase IV (KMG-IV): sequencing the most valuable type-strain genomes for metagenomic binning, comparative biology and taxonomic classification.</title>
        <authorList>
            <person name="Goeker M."/>
        </authorList>
    </citation>
    <scope>NUCLEOTIDE SEQUENCE [LARGE SCALE GENOMIC DNA]</scope>
    <source>
        <strain evidence="10 11">DSM 27696</strain>
    </source>
</reference>
<dbReference type="GO" id="GO:0005524">
    <property type="term" value="F:ATP binding"/>
    <property type="evidence" value="ECO:0007669"/>
    <property type="project" value="UniProtKB-KW"/>
</dbReference>
<dbReference type="InterPro" id="IPR030947">
    <property type="entry name" value="EcfA_1"/>
</dbReference>
<comment type="caution">
    <text evidence="10">The sequence shown here is derived from an EMBL/GenBank/DDBJ whole genome shotgun (WGS) entry which is preliminary data.</text>
</comment>